<feature type="compositionally biased region" description="Polar residues" evidence="7">
    <location>
        <begin position="657"/>
        <end position="682"/>
    </location>
</feature>
<feature type="region of interest" description="Disordered" evidence="7">
    <location>
        <begin position="555"/>
        <end position="577"/>
    </location>
</feature>
<dbReference type="InterPro" id="IPR005829">
    <property type="entry name" value="Sugar_transporter_CS"/>
</dbReference>
<dbReference type="PRINTS" id="PR00171">
    <property type="entry name" value="SUGRTRNSPORT"/>
</dbReference>
<gene>
    <name evidence="10" type="ORF">B0A55_08397</name>
</gene>
<dbReference type="InterPro" id="IPR005828">
    <property type="entry name" value="MFS_sugar_transport-like"/>
</dbReference>
<dbReference type="PANTHER" id="PTHR48022:SF38">
    <property type="entry name" value="MAJOR FACILITATOR SUPERFAMILY (MFS) PROFILE DOMAIN-CONTAINING PROTEIN-RELATED"/>
    <property type="match status" value="1"/>
</dbReference>
<feature type="transmembrane region" description="Helical" evidence="8">
    <location>
        <begin position="282"/>
        <end position="304"/>
    </location>
</feature>
<sequence length="763" mass="83794">MPALGSQTSRYNRSVTIFVALGSFTYGYCASIIGSTIGQPGWYQYFDLPLQGEPGYATRTTNAIATANGLFSAGGAVGALSIMWTCDHFGRKRNIQFGSALSVLGGALQGGAAALAMFHVGRFISGLGIGILVTVSPMYMSEVASPFVRGWLVGHHAIFLVFGYMLSAWLGYACYWATPVNPSFAWRFPLCMQCLAPALLLAGSPWVPRSPRWLVSKDKLDEAMTVLTRLRQSPDDPDHLVAREEFYQISEQLKLDEQKLRATGYGVWRAVWKKKSYRKRMFMGFMIQFGAEVAGPLIINNYAVILYTNLGQTGGIAVWLTTAGLIYNPGGAWLHDKVNSRRGMFMVGISGCLFIFLYLAFQGTGCDTTMYLWVSEIFPTEIRSIGMGFSLFGQFAATLIVLQTAPIGFAQVGWKYFLLVVCWSAVFLPIIYFYFLETARLTLEEIAQKFGDDVAVHITDASQEERYKLEKIVERHEGAMEDLNHLFGTCACERNQYTVVIPTSSAALAEVIFDNSAANRRSQASPVTAWLRVPLDWHHSSTFAHFPDETHATIKRTFSTPPSPSSPSSRDQALPPTRRQFCGYCGTHLTAWNEGLHGQGRDSRGAYIDITLGSLLSESLERLESLRLYGDSEDDEESERGNGLVKGEGAQVDNDTHIPTTEGNTAGTGVASASSGTPTQRVPQHRMTGRGIPYFEEMVENSRLGRIKRQKGGQTSADGTRRVQWEVVEIEEGDGDGVDTAEQAGIGVNGGGSGGNKRMRMDI</sequence>
<feature type="domain" description="Major facilitator superfamily (MFS) profile" evidence="9">
    <location>
        <begin position="15"/>
        <end position="439"/>
    </location>
</feature>
<dbReference type="Gene3D" id="1.20.1250.20">
    <property type="entry name" value="MFS general substrate transporter like domains"/>
    <property type="match status" value="1"/>
</dbReference>
<name>A0A4U0WZM0_9PEZI</name>
<dbReference type="PANTHER" id="PTHR48022">
    <property type="entry name" value="PLASTIDIC GLUCOSE TRANSPORTER 4"/>
    <property type="match status" value="1"/>
</dbReference>
<keyword evidence="11" id="KW-1185">Reference proteome</keyword>
<protein>
    <recommendedName>
        <fullName evidence="9">Major facilitator superfamily (MFS) profile domain-containing protein</fullName>
    </recommendedName>
</protein>
<evidence type="ECO:0000256" key="3">
    <source>
        <dbReference type="ARBA" id="ARBA00022448"/>
    </source>
</evidence>
<keyword evidence="5 8" id="KW-1133">Transmembrane helix</keyword>
<evidence type="ECO:0000256" key="5">
    <source>
        <dbReference type="ARBA" id="ARBA00022989"/>
    </source>
</evidence>
<feature type="transmembrane region" description="Helical" evidence="8">
    <location>
        <begin position="97"/>
        <end position="117"/>
    </location>
</feature>
<dbReference type="Proteomes" id="UP000309340">
    <property type="component" value="Unassembled WGS sequence"/>
</dbReference>
<evidence type="ECO:0000256" key="2">
    <source>
        <dbReference type="ARBA" id="ARBA00010992"/>
    </source>
</evidence>
<dbReference type="Pfam" id="PF00083">
    <property type="entry name" value="Sugar_tr"/>
    <property type="match status" value="1"/>
</dbReference>
<dbReference type="PROSITE" id="PS00217">
    <property type="entry name" value="SUGAR_TRANSPORT_2"/>
    <property type="match status" value="1"/>
</dbReference>
<feature type="region of interest" description="Disordered" evidence="7">
    <location>
        <begin position="735"/>
        <end position="763"/>
    </location>
</feature>
<evidence type="ECO:0000313" key="10">
    <source>
        <dbReference type="EMBL" id="TKA68891.1"/>
    </source>
</evidence>
<evidence type="ECO:0000256" key="6">
    <source>
        <dbReference type="ARBA" id="ARBA00023136"/>
    </source>
</evidence>
<feature type="transmembrane region" description="Helical" evidence="8">
    <location>
        <begin position="152"/>
        <end position="172"/>
    </location>
</feature>
<keyword evidence="4 8" id="KW-0812">Transmembrane</keyword>
<dbReference type="GO" id="GO:0005351">
    <property type="term" value="F:carbohydrate:proton symporter activity"/>
    <property type="evidence" value="ECO:0007669"/>
    <property type="project" value="TreeGrafter"/>
</dbReference>
<evidence type="ECO:0000256" key="1">
    <source>
        <dbReference type="ARBA" id="ARBA00004141"/>
    </source>
</evidence>
<feature type="transmembrane region" description="Helical" evidence="8">
    <location>
        <begin position="382"/>
        <end position="402"/>
    </location>
</feature>
<feature type="transmembrane region" description="Helical" evidence="8">
    <location>
        <begin position="414"/>
        <end position="435"/>
    </location>
</feature>
<feature type="transmembrane region" description="Helical" evidence="8">
    <location>
        <begin position="123"/>
        <end position="140"/>
    </location>
</feature>
<feature type="transmembrane region" description="Helical" evidence="8">
    <location>
        <begin position="343"/>
        <end position="362"/>
    </location>
</feature>
<dbReference type="InterPro" id="IPR003663">
    <property type="entry name" value="Sugar/inositol_transpt"/>
</dbReference>
<keyword evidence="6 8" id="KW-0472">Membrane</keyword>
<comment type="subcellular location">
    <subcellularLocation>
        <location evidence="1">Membrane</location>
        <topology evidence="1">Multi-pass membrane protein</topology>
    </subcellularLocation>
</comment>
<reference evidence="10 11" key="1">
    <citation type="submission" date="2017-03" db="EMBL/GenBank/DDBJ databases">
        <title>Genomes of endolithic fungi from Antarctica.</title>
        <authorList>
            <person name="Coleine C."/>
            <person name="Masonjones S."/>
            <person name="Stajich J.E."/>
        </authorList>
    </citation>
    <scope>NUCLEOTIDE SEQUENCE [LARGE SCALE GENOMIC DNA]</scope>
    <source>
        <strain evidence="10 11">CCFEE 5184</strain>
    </source>
</reference>
<comment type="similarity">
    <text evidence="2">Belongs to the major facilitator superfamily. Sugar transporter (TC 2.A.1.1) family.</text>
</comment>
<evidence type="ECO:0000256" key="7">
    <source>
        <dbReference type="SAM" id="MobiDB-lite"/>
    </source>
</evidence>
<dbReference type="PROSITE" id="PS50850">
    <property type="entry name" value="MFS"/>
    <property type="match status" value="1"/>
</dbReference>
<accession>A0A4U0WZM0</accession>
<dbReference type="InterPro" id="IPR036259">
    <property type="entry name" value="MFS_trans_sf"/>
</dbReference>
<feature type="region of interest" description="Disordered" evidence="7">
    <location>
        <begin position="628"/>
        <end position="685"/>
    </location>
</feature>
<evidence type="ECO:0000256" key="8">
    <source>
        <dbReference type="SAM" id="Phobius"/>
    </source>
</evidence>
<dbReference type="EMBL" id="NAJQ01000481">
    <property type="protein sequence ID" value="TKA68891.1"/>
    <property type="molecule type" value="Genomic_DNA"/>
</dbReference>
<dbReference type="GO" id="GO:0016020">
    <property type="term" value="C:membrane"/>
    <property type="evidence" value="ECO:0007669"/>
    <property type="project" value="UniProtKB-SubCell"/>
</dbReference>
<organism evidence="10 11">
    <name type="scientific">Friedmanniomyces simplex</name>
    <dbReference type="NCBI Taxonomy" id="329884"/>
    <lineage>
        <taxon>Eukaryota</taxon>
        <taxon>Fungi</taxon>
        <taxon>Dikarya</taxon>
        <taxon>Ascomycota</taxon>
        <taxon>Pezizomycotina</taxon>
        <taxon>Dothideomycetes</taxon>
        <taxon>Dothideomycetidae</taxon>
        <taxon>Mycosphaerellales</taxon>
        <taxon>Teratosphaeriaceae</taxon>
        <taxon>Friedmanniomyces</taxon>
    </lineage>
</organism>
<dbReference type="InterPro" id="IPR050360">
    <property type="entry name" value="MFS_Sugar_Transporters"/>
</dbReference>
<evidence type="ECO:0000313" key="11">
    <source>
        <dbReference type="Proteomes" id="UP000309340"/>
    </source>
</evidence>
<feature type="transmembrane region" description="Helical" evidence="8">
    <location>
        <begin position="316"/>
        <end position="334"/>
    </location>
</feature>
<dbReference type="AlphaFoldDB" id="A0A4U0WZM0"/>
<feature type="transmembrane region" description="Helical" evidence="8">
    <location>
        <begin position="184"/>
        <end position="207"/>
    </location>
</feature>
<dbReference type="OrthoDB" id="6612291at2759"/>
<evidence type="ECO:0000259" key="9">
    <source>
        <dbReference type="PROSITE" id="PS50850"/>
    </source>
</evidence>
<dbReference type="InterPro" id="IPR020846">
    <property type="entry name" value="MFS_dom"/>
</dbReference>
<feature type="transmembrane region" description="Helical" evidence="8">
    <location>
        <begin position="15"/>
        <end position="43"/>
    </location>
</feature>
<evidence type="ECO:0000256" key="4">
    <source>
        <dbReference type="ARBA" id="ARBA00022692"/>
    </source>
</evidence>
<proteinExistence type="inferred from homology"/>
<feature type="transmembrane region" description="Helical" evidence="8">
    <location>
        <begin position="63"/>
        <end position="85"/>
    </location>
</feature>
<keyword evidence="3" id="KW-0813">Transport</keyword>
<dbReference type="SUPFAM" id="SSF103473">
    <property type="entry name" value="MFS general substrate transporter"/>
    <property type="match status" value="1"/>
</dbReference>
<comment type="caution">
    <text evidence="10">The sequence shown here is derived from an EMBL/GenBank/DDBJ whole genome shotgun (WGS) entry which is preliminary data.</text>
</comment>